<dbReference type="GO" id="GO:0008745">
    <property type="term" value="F:N-acetylmuramoyl-L-alanine amidase activity"/>
    <property type="evidence" value="ECO:0007669"/>
    <property type="project" value="UniProtKB-EC"/>
</dbReference>
<keyword evidence="5" id="KW-0961">Cell wall biogenesis/degradation</keyword>
<sequence length="237" mass="27240">MSKKITILIDAGHGGYDPGAIGIRGLKEKNINIEIALKLEKLLNHDKMFCTILTRHNDSYLSLKKRKQLLKKNQVNFLISIHADSSRKQNVSGASIWIVSKTRINREINNYLKNKSTLLFSKKIENIFKQNKNDFFLKKTILDLQSNNFQKIELDLSKEILKQLEKNTKLNKKYPNYASLGILSSINTPSILIETGFITNILEGKKLKTTNYQNKIANSIYLGLKNYFTKSSYILKK</sequence>
<dbReference type="CDD" id="cd02696">
    <property type="entry name" value="MurNAc-LAA"/>
    <property type="match status" value="1"/>
</dbReference>
<dbReference type="PANTHER" id="PTHR30404:SF6">
    <property type="entry name" value="N-ACETYLMURAMOYL-L-ALANINE AMIDASE AMIB"/>
    <property type="match status" value="1"/>
</dbReference>
<evidence type="ECO:0000256" key="1">
    <source>
        <dbReference type="ARBA" id="ARBA00001561"/>
    </source>
</evidence>
<organism evidence="7 8">
    <name type="scientific">Buchnera aphidicola subsp. Acyrthosiphon pisum (strain 5A)</name>
    <dbReference type="NCBI Taxonomy" id="563178"/>
    <lineage>
        <taxon>Bacteria</taxon>
        <taxon>Pseudomonadati</taxon>
        <taxon>Pseudomonadota</taxon>
        <taxon>Gammaproteobacteria</taxon>
        <taxon>Enterobacterales</taxon>
        <taxon>Erwiniaceae</taxon>
        <taxon>Buchnera</taxon>
    </lineage>
</organism>
<dbReference type="Proteomes" id="UP000006904">
    <property type="component" value="Chromosome"/>
</dbReference>
<dbReference type="KEGG" id="bap:BUAP5A_569"/>
<dbReference type="SMR" id="A0A7U4DIG8"/>
<dbReference type="SUPFAM" id="SSF53187">
    <property type="entry name" value="Zn-dependent exopeptidases"/>
    <property type="match status" value="1"/>
</dbReference>
<proteinExistence type="inferred from homology"/>
<keyword evidence="4 7" id="KW-0378">Hydrolase</keyword>
<dbReference type="GO" id="GO:0030288">
    <property type="term" value="C:outer membrane-bounded periplasmic space"/>
    <property type="evidence" value="ECO:0007669"/>
    <property type="project" value="TreeGrafter"/>
</dbReference>
<evidence type="ECO:0000313" key="7">
    <source>
        <dbReference type="EMBL" id="ACL30915.1"/>
    </source>
</evidence>
<evidence type="ECO:0000256" key="4">
    <source>
        <dbReference type="ARBA" id="ARBA00022801"/>
    </source>
</evidence>
<dbReference type="EMBL" id="CP001161">
    <property type="protein sequence ID" value="ACL30915.1"/>
    <property type="molecule type" value="Genomic_DNA"/>
</dbReference>
<evidence type="ECO:0000256" key="3">
    <source>
        <dbReference type="ARBA" id="ARBA00011901"/>
    </source>
</evidence>
<dbReference type="AlphaFoldDB" id="A0A7U4DIG8"/>
<dbReference type="Gene3D" id="3.40.630.40">
    <property type="entry name" value="Zn-dependent exopeptidases"/>
    <property type="match status" value="1"/>
</dbReference>
<dbReference type="GO" id="GO:0009253">
    <property type="term" value="P:peptidoglycan catabolic process"/>
    <property type="evidence" value="ECO:0007669"/>
    <property type="project" value="InterPro"/>
</dbReference>
<evidence type="ECO:0000259" key="6">
    <source>
        <dbReference type="SMART" id="SM00646"/>
    </source>
</evidence>
<evidence type="ECO:0000256" key="5">
    <source>
        <dbReference type="ARBA" id="ARBA00023316"/>
    </source>
</evidence>
<dbReference type="Pfam" id="PF01520">
    <property type="entry name" value="Amidase_3"/>
    <property type="match status" value="1"/>
</dbReference>
<dbReference type="OrthoDB" id="9806267at2"/>
<gene>
    <name evidence="7" type="primary">amiB</name>
    <name evidence="7" type="ordered locus">BUAP5A_569</name>
</gene>
<dbReference type="InterPro" id="IPR002508">
    <property type="entry name" value="MurNAc-LAA_cat"/>
</dbReference>
<evidence type="ECO:0000313" key="8">
    <source>
        <dbReference type="Proteomes" id="UP000006904"/>
    </source>
</evidence>
<protein>
    <recommendedName>
        <fullName evidence="3">N-acetylmuramoyl-L-alanine amidase</fullName>
        <ecNumber evidence="3">3.5.1.28</ecNumber>
    </recommendedName>
</protein>
<dbReference type="InterPro" id="IPR050695">
    <property type="entry name" value="N-acetylmuramoyl_amidase_3"/>
</dbReference>
<dbReference type="PANTHER" id="PTHR30404">
    <property type="entry name" value="N-ACETYLMURAMOYL-L-ALANINE AMIDASE"/>
    <property type="match status" value="1"/>
</dbReference>
<dbReference type="EC" id="3.5.1.28" evidence="3"/>
<reference evidence="7 8" key="1">
    <citation type="journal article" date="2009" name="Science">
        <title>The dynamics and time scale of ongoing genomic erosion in symbiotic bacteria.</title>
        <authorList>
            <person name="Moran N.A."/>
            <person name="McLaughlin H.J."/>
            <person name="Sorek R."/>
        </authorList>
    </citation>
    <scope>NUCLEOTIDE SEQUENCE [LARGE SCALE GENOMIC DNA]</scope>
    <source>
        <strain evidence="7 8">5A</strain>
    </source>
</reference>
<dbReference type="SMART" id="SM00646">
    <property type="entry name" value="Ami_3"/>
    <property type="match status" value="1"/>
</dbReference>
<name>A0A7U4DIG8_BUCA5</name>
<dbReference type="GO" id="GO:0071555">
    <property type="term" value="P:cell wall organization"/>
    <property type="evidence" value="ECO:0007669"/>
    <property type="project" value="UniProtKB-KW"/>
</dbReference>
<comment type="catalytic activity">
    <reaction evidence="1">
        <text>Hydrolyzes the link between N-acetylmuramoyl residues and L-amino acid residues in certain cell-wall glycopeptides.</text>
        <dbReference type="EC" id="3.5.1.28"/>
    </reaction>
</comment>
<feature type="domain" description="MurNAc-LAA" evidence="6">
    <location>
        <begin position="67"/>
        <end position="225"/>
    </location>
</feature>
<comment type="similarity">
    <text evidence="2">Belongs to the N-acetylmuramoyl-L-alanine amidase 3 family.</text>
</comment>
<accession>A0A7U4DIG8</accession>
<dbReference type="RefSeq" id="WP_009874524.1">
    <property type="nucleotide sequence ID" value="NC_011833.1"/>
</dbReference>
<evidence type="ECO:0000256" key="2">
    <source>
        <dbReference type="ARBA" id="ARBA00010860"/>
    </source>
</evidence>